<keyword evidence="2" id="KW-1185">Reference proteome</keyword>
<proteinExistence type="predicted"/>
<reference evidence="1 2" key="1">
    <citation type="journal article" date="2014" name="BMC Genomics">
        <title>Genome sequencing of four Aureobasidium pullulans varieties: biotechnological potential, stress tolerance, and description of new species.</title>
        <authorList>
            <person name="Gostin Ar C."/>
            <person name="Ohm R.A."/>
            <person name="Kogej T."/>
            <person name="Sonjak S."/>
            <person name="Turk M."/>
            <person name="Zajc J."/>
            <person name="Zalar P."/>
            <person name="Grube M."/>
            <person name="Sun H."/>
            <person name="Han J."/>
            <person name="Sharma A."/>
            <person name="Chiniquy J."/>
            <person name="Ngan C.Y."/>
            <person name="Lipzen A."/>
            <person name="Barry K."/>
            <person name="Grigoriev I.V."/>
            <person name="Gunde-Cimerman N."/>
        </authorList>
    </citation>
    <scope>NUCLEOTIDE SEQUENCE [LARGE SCALE GENOMIC DNA]</scope>
    <source>
        <strain evidence="1 2">CBS 147.97</strain>
    </source>
</reference>
<dbReference type="GeneID" id="25416218"/>
<gene>
    <name evidence="1" type="ORF">M436DRAFT_78373</name>
</gene>
<dbReference type="AlphaFoldDB" id="A0A074WTX0"/>
<dbReference type="Proteomes" id="UP000027730">
    <property type="component" value="Unassembled WGS sequence"/>
</dbReference>
<dbReference type="RefSeq" id="XP_013431333.1">
    <property type="nucleotide sequence ID" value="XM_013575879.1"/>
</dbReference>
<evidence type="ECO:0000313" key="1">
    <source>
        <dbReference type="EMBL" id="KEQ76620.1"/>
    </source>
</evidence>
<accession>A0A074WTX0</accession>
<protein>
    <submittedName>
        <fullName evidence="1">Uncharacterized protein</fullName>
    </submittedName>
</protein>
<dbReference type="HOGENOM" id="CLU_1180008_0_0_1"/>
<dbReference type="OrthoDB" id="3905839at2759"/>
<name>A0A074WTX0_9PEZI</name>
<sequence>MRRRNQIRESGPEEGITSDNYLIQLLREEEVVEAIRMVDPEKASEPNRKLEQNLQEPWTYLNKSNKIPNEERLKAFQALKKESEEAEDIKEPTALTEDNPLHSTAALVEYSPPRKYHPQRISIKNKSLVRPPSHNGEYTWSRLIHHINQEFKRAAKEALIARDTPLSNAIRHAILETLGTQSHNHNMRNNTESPWKIPEELKYRPFDAVRAFEDDRRERPLRIAAKKIAIVVTQH</sequence>
<organism evidence="1 2">
    <name type="scientific">Aureobasidium namibiae CBS 147.97</name>
    <dbReference type="NCBI Taxonomy" id="1043004"/>
    <lineage>
        <taxon>Eukaryota</taxon>
        <taxon>Fungi</taxon>
        <taxon>Dikarya</taxon>
        <taxon>Ascomycota</taxon>
        <taxon>Pezizomycotina</taxon>
        <taxon>Dothideomycetes</taxon>
        <taxon>Dothideomycetidae</taxon>
        <taxon>Dothideales</taxon>
        <taxon>Saccotheciaceae</taxon>
        <taxon>Aureobasidium</taxon>
    </lineage>
</organism>
<evidence type="ECO:0000313" key="2">
    <source>
        <dbReference type="Proteomes" id="UP000027730"/>
    </source>
</evidence>
<dbReference type="EMBL" id="KL584703">
    <property type="protein sequence ID" value="KEQ76620.1"/>
    <property type="molecule type" value="Genomic_DNA"/>
</dbReference>